<protein>
    <submittedName>
        <fullName evidence="1">12331_t:CDS:1</fullName>
    </submittedName>
</protein>
<keyword evidence="2" id="KW-1185">Reference proteome</keyword>
<evidence type="ECO:0000313" key="2">
    <source>
        <dbReference type="Proteomes" id="UP000789570"/>
    </source>
</evidence>
<sequence length="281" mass="32929">MSSQIQQRELKFFHTSKLKIYHITCQLISKDFTPSNDFDHYFFYLNFGANYFVTCKFYSQLLTTDVLNNLVYGIRIDVENVKRNNNSLSMNQKENLENELKEILPSRFYGTRSNYDENMSQTYEGDSECSDCFEDDSSSFNTEDEMRSNYDENMSQTYDGDSEFSEGDDYFENDSSSYITEDEMRSNFDETTNQIFYGNDECSPTEEMRSNADGNVGDTNQIYDGNDEVNSFEFMNYFPYQVENIHNDALPYMLIHGDLFELTPHSHNASPQQDINSPQYF</sequence>
<comment type="caution">
    <text evidence="1">The sequence shown here is derived from an EMBL/GenBank/DDBJ whole genome shotgun (WGS) entry which is preliminary data.</text>
</comment>
<dbReference type="EMBL" id="CAJVPQ010006819">
    <property type="protein sequence ID" value="CAG8689835.1"/>
    <property type="molecule type" value="Genomic_DNA"/>
</dbReference>
<gene>
    <name evidence="1" type="ORF">FCALED_LOCUS12899</name>
</gene>
<evidence type="ECO:0000313" key="1">
    <source>
        <dbReference type="EMBL" id="CAG8689835.1"/>
    </source>
</evidence>
<accession>A0A9N9EQ90</accession>
<dbReference type="AlphaFoldDB" id="A0A9N9EQ90"/>
<reference evidence="1" key="1">
    <citation type="submission" date="2021-06" db="EMBL/GenBank/DDBJ databases">
        <authorList>
            <person name="Kallberg Y."/>
            <person name="Tangrot J."/>
            <person name="Rosling A."/>
        </authorList>
    </citation>
    <scope>NUCLEOTIDE SEQUENCE</scope>
    <source>
        <strain evidence="1">UK204</strain>
    </source>
</reference>
<organism evidence="1 2">
    <name type="scientific">Funneliformis caledonium</name>
    <dbReference type="NCBI Taxonomy" id="1117310"/>
    <lineage>
        <taxon>Eukaryota</taxon>
        <taxon>Fungi</taxon>
        <taxon>Fungi incertae sedis</taxon>
        <taxon>Mucoromycota</taxon>
        <taxon>Glomeromycotina</taxon>
        <taxon>Glomeromycetes</taxon>
        <taxon>Glomerales</taxon>
        <taxon>Glomeraceae</taxon>
        <taxon>Funneliformis</taxon>
    </lineage>
</organism>
<dbReference type="Proteomes" id="UP000789570">
    <property type="component" value="Unassembled WGS sequence"/>
</dbReference>
<name>A0A9N9EQ90_9GLOM</name>
<dbReference type="OrthoDB" id="2345936at2759"/>
<proteinExistence type="predicted"/>